<dbReference type="RefSeq" id="WP_170305887.1">
    <property type="nucleotide sequence ID" value="NZ_WNLA01000032.1"/>
</dbReference>
<evidence type="ECO:0000313" key="3">
    <source>
        <dbReference type="Proteomes" id="UP000484015"/>
    </source>
</evidence>
<proteinExistence type="predicted"/>
<dbReference type="CDD" id="cd00093">
    <property type="entry name" value="HTH_XRE"/>
    <property type="match status" value="1"/>
</dbReference>
<feature type="domain" description="HTH cro/C1-type" evidence="1">
    <location>
        <begin position="18"/>
        <end position="72"/>
    </location>
</feature>
<evidence type="ECO:0000259" key="1">
    <source>
        <dbReference type="PROSITE" id="PS50943"/>
    </source>
</evidence>
<name>A0A6L6Q8W6_9BURK</name>
<sequence length="127" mass="14232">MQTHNYSHFYNQIFFTNILRLLDERKMTKQELSDRAGVSISFLSDLTNGKANPSLKIMEAIADALETSLPVLLELTDLDCETIAILNGGKPYHGLPKGYQRVSAILPAHQAFIVSKWDAAARKKLRS</sequence>
<dbReference type="SUPFAM" id="SSF47413">
    <property type="entry name" value="lambda repressor-like DNA-binding domains"/>
    <property type="match status" value="1"/>
</dbReference>
<dbReference type="AlphaFoldDB" id="A0A6L6Q8W6"/>
<gene>
    <name evidence="2" type="ORF">GM668_27905</name>
</gene>
<dbReference type="Proteomes" id="UP000484015">
    <property type="component" value="Unassembled WGS sequence"/>
</dbReference>
<dbReference type="PROSITE" id="PS50943">
    <property type="entry name" value="HTH_CROC1"/>
    <property type="match status" value="1"/>
</dbReference>
<keyword evidence="3" id="KW-1185">Reference proteome</keyword>
<dbReference type="NCBIfam" id="NF010465">
    <property type="entry name" value="PRK13890.1"/>
    <property type="match status" value="1"/>
</dbReference>
<dbReference type="SMART" id="SM00530">
    <property type="entry name" value="HTH_XRE"/>
    <property type="match status" value="1"/>
</dbReference>
<dbReference type="Gene3D" id="1.10.260.40">
    <property type="entry name" value="lambda repressor-like DNA-binding domains"/>
    <property type="match status" value="1"/>
</dbReference>
<evidence type="ECO:0000313" key="2">
    <source>
        <dbReference type="EMBL" id="MTW05909.1"/>
    </source>
</evidence>
<dbReference type="InterPro" id="IPR010982">
    <property type="entry name" value="Lambda_DNA-bd_dom_sf"/>
</dbReference>
<dbReference type="EMBL" id="WNLA01000032">
    <property type="protein sequence ID" value="MTW05909.1"/>
    <property type="molecule type" value="Genomic_DNA"/>
</dbReference>
<protein>
    <submittedName>
        <fullName evidence="2">Helix-turn-helix domain-containing protein</fullName>
    </submittedName>
</protein>
<reference evidence="2 3" key="1">
    <citation type="submission" date="2019-11" db="EMBL/GenBank/DDBJ databases">
        <title>Type strains purchased from KCTC, JCM and DSMZ.</title>
        <authorList>
            <person name="Lu H."/>
        </authorList>
    </citation>
    <scope>NUCLEOTIDE SEQUENCE [LARGE SCALE GENOMIC DNA]</scope>
    <source>
        <strain evidence="2 3">KCTC 42409</strain>
    </source>
</reference>
<comment type="caution">
    <text evidence="2">The sequence shown here is derived from an EMBL/GenBank/DDBJ whole genome shotgun (WGS) entry which is preliminary data.</text>
</comment>
<dbReference type="InterPro" id="IPR001387">
    <property type="entry name" value="Cro/C1-type_HTH"/>
</dbReference>
<dbReference type="Pfam" id="PF01381">
    <property type="entry name" value="HTH_3"/>
    <property type="match status" value="1"/>
</dbReference>
<organism evidence="2 3">
    <name type="scientific">Pseudoduganella ginsengisoli</name>
    <dbReference type="NCBI Taxonomy" id="1462440"/>
    <lineage>
        <taxon>Bacteria</taxon>
        <taxon>Pseudomonadati</taxon>
        <taxon>Pseudomonadota</taxon>
        <taxon>Betaproteobacteria</taxon>
        <taxon>Burkholderiales</taxon>
        <taxon>Oxalobacteraceae</taxon>
        <taxon>Telluria group</taxon>
        <taxon>Pseudoduganella</taxon>
    </lineage>
</organism>
<accession>A0A6L6Q8W6</accession>
<dbReference type="GO" id="GO:0003677">
    <property type="term" value="F:DNA binding"/>
    <property type="evidence" value="ECO:0007669"/>
    <property type="project" value="InterPro"/>
</dbReference>